<dbReference type="CDD" id="cd06850">
    <property type="entry name" value="biotinyl_domain"/>
    <property type="match status" value="1"/>
</dbReference>
<accession>A0A0R3LF69</accession>
<dbReference type="Gene3D" id="2.40.50.100">
    <property type="match status" value="1"/>
</dbReference>
<protein>
    <recommendedName>
        <fullName evidence="2">Lipoyl-binding domain-containing protein</fullName>
    </recommendedName>
</protein>
<dbReference type="PROSITE" id="PS50968">
    <property type="entry name" value="BIOTINYL_LIPOYL"/>
    <property type="match status" value="1"/>
</dbReference>
<evidence type="ECO:0000313" key="3">
    <source>
        <dbReference type="EMBL" id="KRR06476.1"/>
    </source>
</evidence>
<keyword evidence="4" id="KW-1185">Reference proteome</keyword>
<dbReference type="STRING" id="280332.CQ12_16750"/>
<evidence type="ECO:0000256" key="1">
    <source>
        <dbReference type="ARBA" id="ARBA00023267"/>
    </source>
</evidence>
<organism evidence="3 4">
    <name type="scientific">Bradyrhizobium jicamae</name>
    <dbReference type="NCBI Taxonomy" id="280332"/>
    <lineage>
        <taxon>Bacteria</taxon>
        <taxon>Pseudomonadati</taxon>
        <taxon>Pseudomonadota</taxon>
        <taxon>Alphaproteobacteria</taxon>
        <taxon>Hyphomicrobiales</taxon>
        <taxon>Nitrobacteraceae</taxon>
        <taxon>Bradyrhizobium</taxon>
    </lineage>
</organism>
<evidence type="ECO:0000313" key="4">
    <source>
        <dbReference type="Proteomes" id="UP000050863"/>
    </source>
</evidence>
<comment type="caution">
    <text evidence="3">The sequence shown here is derived from an EMBL/GenBank/DDBJ whole genome shotgun (WGS) entry which is preliminary data.</text>
</comment>
<dbReference type="InterPro" id="IPR000089">
    <property type="entry name" value="Biotin_lipoyl"/>
</dbReference>
<name>A0A0R3LF69_9BRAD</name>
<reference evidence="3 4" key="1">
    <citation type="submission" date="2014-03" db="EMBL/GenBank/DDBJ databases">
        <title>Bradyrhizobium valentinum sp. nov., isolated from effective nodules of Lupinus mariae-josephae, a lupine endemic of basic-lime soils in Eastern Spain.</title>
        <authorList>
            <person name="Duran D."/>
            <person name="Rey L."/>
            <person name="Navarro A."/>
            <person name="Busquets A."/>
            <person name="Imperial J."/>
            <person name="Ruiz-Argueso T."/>
        </authorList>
    </citation>
    <scope>NUCLEOTIDE SEQUENCE [LARGE SCALE GENOMIC DNA]</scope>
    <source>
        <strain evidence="3 4">PAC68</strain>
    </source>
</reference>
<dbReference type="EMBL" id="LLXZ01000113">
    <property type="protein sequence ID" value="KRR06476.1"/>
    <property type="molecule type" value="Genomic_DNA"/>
</dbReference>
<feature type="domain" description="Lipoyl-binding" evidence="2">
    <location>
        <begin position="82"/>
        <end position="163"/>
    </location>
</feature>
<evidence type="ECO:0000259" key="2">
    <source>
        <dbReference type="PROSITE" id="PS50968"/>
    </source>
</evidence>
<dbReference type="Proteomes" id="UP000050863">
    <property type="component" value="Unassembled WGS sequence"/>
</dbReference>
<dbReference type="RefSeq" id="WP_057836718.1">
    <property type="nucleotide sequence ID" value="NZ_LLXZ01000113.1"/>
</dbReference>
<gene>
    <name evidence="3" type="ORF">CQ12_16750</name>
</gene>
<keyword evidence="1" id="KW-0092">Biotin</keyword>
<dbReference type="InterPro" id="IPR011053">
    <property type="entry name" value="Single_hybrid_motif"/>
</dbReference>
<dbReference type="PANTHER" id="PTHR45266:SF3">
    <property type="entry name" value="OXALOACETATE DECARBOXYLASE ALPHA CHAIN"/>
    <property type="match status" value="1"/>
</dbReference>
<proteinExistence type="predicted"/>
<dbReference type="Pfam" id="PF00364">
    <property type="entry name" value="Biotin_lipoyl"/>
    <property type="match status" value="1"/>
</dbReference>
<dbReference type="InterPro" id="IPR050709">
    <property type="entry name" value="Biotin_Carboxyl_Carrier/Decarb"/>
</dbReference>
<dbReference type="AlphaFoldDB" id="A0A0R3LF69"/>
<dbReference type="PANTHER" id="PTHR45266">
    <property type="entry name" value="OXALOACETATE DECARBOXYLASE ALPHA CHAIN"/>
    <property type="match status" value="1"/>
</dbReference>
<sequence length="167" mass="18666">MNHSFEVDGVDFQLWLSPCQQGYRLRLHDKVIAPIAFSHQADSRGVLTIAGQREPVRYAIDGEMLHVRIRGRTCILRYCDPLRTLASTNQEAGHLVARAPMPGVVVKTNVSPGQPVSAGMELMTIESMKLETVIRSPQDGAVDRIHFNEGESFERDAVLVTLSEERR</sequence>
<dbReference type="SUPFAM" id="SSF51230">
    <property type="entry name" value="Single hybrid motif"/>
    <property type="match status" value="1"/>
</dbReference>